<name>A0ABY0HG31_9PEZI</name>
<organism evidence="1 2">
    <name type="scientific">Monosporascus cannonballus</name>
    <dbReference type="NCBI Taxonomy" id="155416"/>
    <lineage>
        <taxon>Eukaryota</taxon>
        <taxon>Fungi</taxon>
        <taxon>Dikarya</taxon>
        <taxon>Ascomycota</taxon>
        <taxon>Pezizomycotina</taxon>
        <taxon>Sordariomycetes</taxon>
        <taxon>Xylariomycetidae</taxon>
        <taxon>Xylariales</taxon>
        <taxon>Xylariales incertae sedis</taxon>
        <taxon>Monosporascus</taxon>
    </lineage>
</organism>
<evidence type="ECO:0000313" key="2">
    <source>
        <dbReference type="Proteomes" id="UP000294003"/>
    </source>
</evidence>
<reference evidence="1 2" key="1">
    <citation type="submission" date="2018-06" db="EMBL/GenBank/DDBJ databases">
        <title>Complete Genomes of Monosporascus.</title>
        <authorList>
            <person name="Robinson A.J."/>
            <person name="Natvig D.O."/>
        </authorList>
    </citation>
    <scope>NUCLEOTIDE SEQUENCE [LARGE SCALE GENOMIC DNA]</scope>
    <source>
        <strain evidence="1 2">CBS 609.92</strain>
    </source>
</reference>
<protein>
    <recommendedName>
        <fullName evidence="3">DUF3074 domain-containing protein</fullName>
    </recommendedName>
</protein>
<sequence>MAITPTAPYGSVSRGGMHKWRVKMSARKSNLKVATAHGRRFPTKFNIYRVTHAPPEYAPPDYILGEHQEQPLYSFVGSRRRANSREGMDVYLLDGILAYSRMLAYARYEPGQHMTKWAVHLGPPREQVPGTDFTVTKDENKLIFRFSIKTGVANAVEDFEWRAAGDLDIMPVSPVNKASSWELVRMTNDSLTDVSALTSDGREKIGILQRLKKGRKRWRFELLGTGASGPLGQQWELATIITMVTLTDYLDSRKL</sequence>
<evidence type="ECO:0000313" key="1">
    <source>
        <dbReference type="EMBL" id="RYO89889.1"/>
    </source>
</evidence>
<proteinExistence type="predicted"/>
<dbReference type="Proteomes" id="UP000294003">
    <property type="component" value="Unassembled WGS sequence"/>
</dbReference>
<evidence type="ECO:0008006" key="3">
    <source>
        <dbReference type="Google" id="ProtNLM"/>
    </source>
</evidence>
<accession>A0ABY0HG31</accession>
<keyword evidence="2" id="KW-1185">Reference proteome</keyword>
<gene>
    <name evidence="1" type="ORF">DL762_002974</name>
</gene>
<comment type="caution">
    <text evidence="1">The sequence shown here is derived from an EMBL/GenBank/DDBJ whole genome shotgun (WGS) entry which is preliminary data.</text>
</comment>
<dbReference type="EMBL" id="QJNS01000065">
    <property type="protein sequence ID" value="RYO89889.1"/>
    <property type="molecule type" value="Genomic_DNA"/>
</dbReference>